<evidence type="ECO:0000256" key="1">
    <source>
        <dbReference type="ARBA" id="ARBA00006068"/>
    </source>
</evidence>
<keyword evidence="3" id="KW-0472">Membrane</keyword>
<keyword evidence="3" id="KW-1133">Transmembrane helix</keyword>
<evidence type="ECO:0000256" key="2">
    <source>
        <dbReference type="SAM" id="MobiDB-lite"/>
    </source>
</evidence>
<feature type="domain" description="Cell envelope-related transcriptional attenuator" evidence="4">
    <location>
        <begin position="111"/>
        <end position="278"/>
    </location>
</feature>
<dbReference type="EMBL" id="JAKFHA010000010">
    <property type="protein sequence ID" value="MCF2529270.1"/>
    <property type="molecule type" value="Genomic_DNA"/>
</dbReference>
<keyword evidence="3" id="KW-0812">Transmembrane</keyword>
<evidence type="ECO:0000259" key="4">
    <source>
        <dbReference type="Pfam" id="PF03816"/>
    </source>
</evidence>
<reference evidence="5" key="1">
    <citation type="submission" date="2022-01" db="EMBL/GenBank/DDBJ databases">
        <title>Genome-Based Taxonomic Classification of the Phylum Actinobacteria.</title>
        <authorList>
            <person name="Gao Y."/>
        </authorList>
    </citation>
    <scope>NUCLEOTIDE SEQUENCE</scope>
    <source>
        <strain evidence="5">KLBMP 8922</strain>
    </source>
</reference>
<dbReference type="Pfam" id="PF03816">
    <property type="entry name" value="LytR_cpsA_psr"/>
    <property type="match status" value="1"/>
</dbReference>
<feature type="transmembrane region" description="Helical" evidence="3">
    <location>
        <begin position="39"/>
        <end position="62"/>
    </location>
</feature>
<dbReference type="NCBIfam" id="TIGR00350">
    <property type="entry name" value="lytR_cpsA_psr"/>
    <property type="match status" value="1"/>
</dbReference>
<gene>
    <name evidence="5" type="ORF">LZ495_18915</name>
</gene>
<comment type="similarity">
    <text evidence="1">Belongs to the LytR/CpsA/Psr (LCP) family.</text>
</comment>
<dbReference type="Gene3D" id="3.40.630.190">
    <property type="entry name" value="LCP protein"/>
    <property type="match status" value="1"/>
</dbReference>
<feature type="region of interest" description="Disordered" evidence="2">
    <location>
        <begin position="1"/>
        <end position="31"/>
    </location>
</feature>
<name>A0AA41Q0F1_9ACTN</name>
<sequence length="379" mass="40678">MSGSGLGSWFPGPEDTPSEDAPPEGQWGPPPPAGRLRRVLFGLLAAAVLLAAVLGGTGWWLYRQLDGNIRTDDDTRKSLAQVEKERPKAAGPARNLLIMGSDYRPELGSARSDTTLLLHLSGDGRRALVVSVPRDLMVWIPDCARDGKSAADAGPEPDGGRAPGALRYEQFNWSFDIGGPACTIRTVERLTGVRIDHHMVLGFDGFTRLVDELGGVEVELPAAERDPNVGLDLPAGRSVLHGQDALAYVRARQYVGDGSDTNRMARQQEFMRKLAAKVRGGDVLLNPVRLYRVLDAATSAVTADAGLDSLDELYGLVERLRAVPEGNVSFVTVPRKAYPADPNRDVLAEPAAGALFTALRADRPYAPDSFVPPPIPPAP</sequence>
<protein>
    <submittedName>
        <fullName evidence="5">LCP family protein</fullName>
    </submittedName>
</protein>
<evidence type="ECO:0000256" key="3">
    <source>
        <dbReference type="SAM" id="Phobius"/>
    </source>
</evidence>
<evidence type="ECO:0000313" key="5">
    <source>
        <dbReference type="EMBL" id="MCF2529270.1"/>
    </source>
</evidence>
<proteinExistence type="inferred from homology"/>
<dbReference type="PANTHER" id="PTHR33392:SF6">
    <property type="entry name" value="POLYISOPRENYL-TEICHOIC ACID--PEPTIDOGLYCAN TEICHOIC ACID TRANSFERASE TAGU"/>
    <property type="match status" value="1"/>
</dbReference>
<dbReference type="InterPro" id="IPR050922">
    <property type="entry name" value="LytR/CpsA/Psr_CW_biosynth"/>
</dbReference>
<evidence type="ECO:0000313" key="6">
    <source>
        <dbReference type="Proteomes" id="UP001165378"/>
    </source>
</evidence>
<comment type="caution">
    <text evidence="5">The sequence shown here is derived from an EMBL/GenBank/DDBJ whole genome shotgun (WGS) entry which is preliminary data.</text>
</comment>
<dbReference type="Proteomes" id="UP001165378">
    <property type="component" value="Unassembled WGS sequence"/>
</dbReference>
<dbReference type="PANTHER" id="PTHR33392">
    <property type="entry name" value="POLYISOPRENYL-TEICHOIC ACID--PEPTIDOGLYCAN TEICHOIC ACID TRANSFERASE TAGU"/>
    <property type="match status" value="1"/>
</dbReference>
<keyword evidence="6" id="KW-1185">Reference proteome</keyword>
<dbReference type="AlphaFoldDB" id="A0AA41Q0F1"/>
<dbReference type="InterPro" id="IPR004474">
    <property type="entry name" value="LytR_CpsA_psr"/>
</dbReference>
<accession>A0AA41Q0F1</accession>
<dbReference type="RefSeq" id="WP_235053498.1">
    <property type="nucleotide sequence ID" value="NZ_JAKFHA010000010.1"/>
</dbReference>
<organism evidence="5 6">
    <name type="scientific">Yinghuangia soli</name>
    <dbReference type="NCBI Taxonomy" id="2908204"/>
    <lineage>
        <taxon>Bacteria</taxon>
        <taxon>Bacillati</taxon>
        <taxon>Actinomycetota</taxon>
        <taxon>Actinomycetes</taxon>
        <taxon>Kitasatosporales</taxon>
        <taxon>Streptomycetaceae</taxon>
        <taxon>Yinghuangia</taxon>
    </lineage>
</organism>